<protein>
    <recommendedName>
        <fullName evidence="4">Secreted repeat protein with Y-X4-D motif</fullName>
    </recommendedName>
</protein>
<evidence type="ECO:0000313" key="2">
    <source>
        <dbReference type="EMBL" id="SER11718.1"/>
    </source>
</evidence>
<proteinExistence type="predicted"/>
<dbReference type="PROSITE" id="PS51257">
    <property type="entry name" value="PROKAR_LIPOPROTEIN"/>
    <property type="match status" value="1"/>
</dbReference>
<dbReference type="STRING" id="390241.SAMN04488023_104181"/>
<keyword evidence="1" id="KW-0732">Signal</keyword>
<dbReference type="GO" id="GO:0043448">
    <property type="term" value="P:alkane catabolic process"/>
    <property type="evidence" value="ECO:0007669"/>
    <property type="project" value="TreeGrafter"/>
</dbReference>
<dbReference type="Proteomes" id="UP000199572">
    <property type="component" value="Unassembled WGS sequence"/>
</dbReference>
<name>A0A1H9LK14_9SPHI</name>
<gene>
    <name evidence="2" type="ORF">SAMN04488023_104181</name>
</gene>
<reference evidence="2 3" key="1">
    <citation type="submission" date="2016-10" db="EMBL/GenBank/DDBJ databases">
        <authorList>
            <person name="de Groot N.N."/>
        </authorList>
    </citation>
    <scope>NUCLEOTIDE SEQUENCE [LARGE SCALE GENOMIC DNA]</scope>
    <source>
        <strain evidence="2 3">DSM 18610</strain>
    </source>
</reference>
<dbReference type="PANTHER" id="PTHR39335">
    <property type="entry name" value="BLL4220 PROTEIN"/>
    <property type="match status" value="1"/>
</dbReference>
<evidence type="ECO:0000256" key="1">
    <source>
        <dbReference type="SAM" id="SignalP"/>
    </source>
</evidence>
<dbReference type="AlphaFoldDB" id="A0A1H9LK14"/>
<organism evidence="2 3">
    <name type="scientific">Pedobacter rhizosphaerae</name>
    <dbReference type="NCBI Taxonomy" id="390241"/>
    <lineage>
        <taxon>Bacteria</taxon>
        <taxon>Pseudomonadati</taxon>
        <taxon>Bacteroidota</taxon>
        <taxon>Sphingobacteriia</taxon>
        <taxon>Sphingobacteriales</taxon>
        <taxon>Sphingobacteriaceae</taxon>
        <taxon>Pedobacter</taxon>
    </lineage>
</organism>
<dbReference type="EMBL" id="FOGG01000004">
    <property type="protein sequence ID" value="SER11718.1"/>
    <property type="molecule type" value="Genomic_DNA"/>
</dbReference>
<dbReference type="OrthoDB" id="597632at2"/>
<feature type="signal peptide" evidence="1">
    <location>
        <begin position="1"/>
        <end position="24"/>
    </location>
</feature>
<evidence type="ECO:0000313" key="3">
    <source>
        <dbReference type="Proteomes" id="UP000199572"/>
    </source>
</evidence>
<feature type="chain" id="PRO_5011766614" description="Secreted repeat protein with Y-X4-D motif" evidence="1">
    <location>
        <begin position="25"/>
        <end position="280"/>
    </location>
</feature>
<sequence length="280" mass="30784">MLIYLKRNLIFIMCMILAFTTACKKSKNDPIEKKGIQLTTDARFGAVLTDKDGKTLYFFATDVAGTANCTGPCETIWPLYYSADASTDMNLNAAEVGEITRADGRKQSTYKGYPLYYYQNDAAAGEIKGDGVGGIWFVAKPDYSLMLANTQLVGLNTKQYTSAYAEGTGNTRYFTDANGRTVYAFSPDKNGKNTFTKADLSNNSIWPVYEAELKSLPSIITKDLIGVIDVFGKKQMTYKGWPLYYFNQDAKRGDNKGVSVGAFPGFWPVLNATTTVAPAP</sequence>
<evidence type="ECO:0008006" key="4">
    <source>
        <dbReference type="Google" id="ProtNLM"/>
    </source>
</evidence>
<accession>A0A1H9LK14</accession>
<dbReference type="PANTHER" id="PTHR39335:SF1">
    <property type="entry name" value="BLL4220 PROTEIN"/>
    <property type="match status" value="1"/>
</dbReference>
<dbReference type="InterPro" id="IPR005297">
    <property type="entry name" value="Lipoprotein_repeat"/>
</dbReference>
<dbReference type="Pfam" id="PF03640">
    <property type="entry name" value="Lipoprotein_15"/>
    <property type="match status" value="3"/>
</dbReference>
<keyword evidence="3" id="KW-1185">Reference proteome</keyword>